<dbReference type="InterPro" id="IPR035899">
    <property type="entry name" value="DBL_dom_sf"/>
</dbReference>
<feature type="region of interest" description="Disordered" evidence="1">
    <location>
        <begin position="517"/>
        <end position="752"/>
    </location>
</feature>
<dbReference type="PROSITE" id="PS50010">
    <property type="entry name" value="DH_2"/>
    <property type="match status" value="1"/>
</dbReference>
<dbReference type="EMBL" id="KV425899">
    <property type="protein sequence ID" value="KZW00675.1"/>
    <property type="molecule type" value="Genomic_DNA"/>
</dbReference>
<dbReference type="SMART" id="SM00325">
    <property type="entry name" value="RhoGEF"/>
    <property type="match status" value="1"/>
</dbReference>
<organism evidence="3 4">
    <name type="scientific">Exidia glandulosa HHB12029</name>
    <dbReference type="NCBI Taxonomy" id="1314781"/>
    <lineage>
        <taxon>Eukaryota</taxon>
        <taxon>Fungi</taxon>
        <taxon>Dikarya</taxon>
        <taxon>Basidiomycota</taxon>
        <taxon>Agaricomycotina</taxon>
        <taxon>Agaricomycetes</taxon>
        <taxon>Auriculariales</taxon>
        <taxon>Exidiaceae</taxon>
        <taxon>Exidia</taxon>
    </lineage>
</organism>
<feature type="compositionally biased region" description="Low complexity" evidence="1">
    <location>
        <begin position="7"/>
        <end position="19"/>
    </location>
</feature>
<evidence type="ECO:0000313" key="3">
    <source>
        <dbReference type="EMBL" id="KZW00675.1"/>
    </source>
</evidence>
<keyword evidence="4" id="KW-1185">Reference proteome</keyword>
<feature type="compositionally biased region" description="Pro residues" evidence="1">
    <location>
        <begin position="711"/>
        <end position="723"/>
    </location>
</feature>
<dbReference type="Proteomes" id="UP000077266">
    <property type="component" value="Unassembled WGS sequence"/>
</dbReference>
<feature type="compositionally biased region" description="Low complexity" evidence="1">
    <location>
        <begin position="542"/>
        <end position="551"/>
    </location>
</feature>
<gene>
    <name evidence="3" type="ORF">EXIGLDRAFT_710990</name>
</gene>
<feature type="compositionally biased region" description="Low complexity" evidence="1">
    <location>
        <begin position="303"/>
        <end position="319"/>
    </location>
</feature>
<proteinExistence type="predicted"/>
<dbReference type="SUPFAM" id="SSF48065">
    <property type="entry name" value="DBL homology domain (DH-domain)"/>
    <property type="match status" value="1"/>
</dbReference>
<name>A0A165NFK6_EXIGL</name>
<accession>A0A165NFK6</accession>
<protein>
    <recommendedName>
        <fullName evidence="2">DH domain-containing protein</fullName>
    </recommendedName>
</protein>
<feature type="compositionally biased region" description="Pro residues" evidence="1">
    <location>
        <begin position="586"/>
        <end position="600"/>
    </location>
</feature>
<dbReference type="PANTHER" id="PTHR45924:SF2">
    <property type="entry name" value="FI17866P1"/>
    <property type="match status" value="1"/>
</dbReference>
<dbReference type="OrthoDB" id="6244550at2759"/>
<dbReference type="AlphaFoldDB" id="A0A165NFK6"/>
<feature type="region of interest" description="Disordered" evidence="1">
    <location>
        <begin position="162"/>
        <end position="187"/>
    </location>
</feature>
<dbReference type="STRING" id="1314781.A0A165NFK6"/>
<feature type="domain" description="DH" evidence="2">
    <location>
        <begin position="42"/>
        <end position="246"/>
    </location>
</feature>
<feature type="compositionally biased region" description="Pro residues" evidence="1">
    <location>
        <begin position="610"/>
        <end position="625"/>
    </location>
</feature>
<feature type="region of interest" description="Disordered" evidence="1">
    <location>
        <begin position="1"/>
        <end position="39"/>
    </location>
</feature>
<feature type="compositionally biased region" description="Basic and acidic residues" evidence="1">
    <location>
        <begin position="247"/>
        <end position="273"/>
    </location>
</feature>
<dbReference type="GO" id="GO:0005085">
    <property type="term" value="F:guanyl-nucleotide exchange factor activity"/>
    <property type="evidence" value="ECO:0007669"/>
    <property type="project" value="InterPro"/>
</dbReference>
<evidence type="ECO:0000313" key="4">
    <source>
        <dbReference type="Proteomes" id="UP000077266"/>
    </source>
</evidence>
<sequence>MADDRPSPSASTAPSSVPIPGSPATSSPPVSAGPRPIITQPKKANPLVDLIETEKNYVELLTGIIRKVASAWSRQNFPPPALDAMFRAIEAVYKANRGLLSKLNDIGPNPTSPKALGDLLMKWIDDLDTPYTRYCSAYAVGFDYWDPVSTNTRLPDVLSELSAANPPRVPPPSSPDPGGTFNPDSAPDAGEWTLDKLFALPWARLRYYKKLYTRLLKSTTPGRSDHRLLTRANERLETLLAQVEERSSLRAEDVNAEAAERKARDRSAARGSREGSQAPSVQPPSYPNREQREEEAGRPNSDATRSSVRSSGAGTASSTSDRHSRDTAGTSVGNFPSSSSLSSAVTDLEKRLATDRTLDIFTMQPKAVRLQMNPPGLSFSRALRTATDVQIIFTPRSTGQEVVQPSGHVFVLTDLFLVCERIAPEERPGGEGGPDMWLSYPPLAGKHLKVVELPGDENAFQIVVMKKETLTLVSENRITRDQLMQHFIDCIDFAASSASWRLAPPVSESRRVDLGFAVAPKPAPPPPQQNGLPPAPDAPWTGSGEFGSRGPSPFPPGQQPPFMGGPLERDVYPDAPGFEFGGPPHRGTPPPNGSFVPPPRGASRGFAPNGLPPGPGFGGPMPPAPLNLGPGGMGGQMSPYGPSPGPSPVDPARMYKSPSARSVSQPPPDDRRGMPPPGPQGYPNNYPPPPPVPPQYGGFSNGGFPPQMGQGPPPGAGWQPPPRARSLTGGSSSYHDVSPPMSPEARPSGPITSTLSAQMKCKVFLQQNHAQWKSLGSARLKLYLQQPVNQKQLVVEADSKDKQIIISTIVLTDGVERVGKTGVAIELSDQGQRTGTVYMIQLRNETSASGLFDSLLAGSDRARG</sequence>
<dbReference type="GO" id="GO:0031267">
    <property type="term" value="F:small GTPase binding"/>
    <property type="evidence" value="ECO:0007669"/>
    <property type="project" value="TreeGrafter"/>
</dbReference>
<dbReference type="PANTHER" id="PTHR45924">
    <property type="entry name" value="FI17866P1"/>
    <property type="match status" value="1"/>
</dbReference>
<dbReference type="InterPro" id="IPR000219">
    <property type="entry name" value="DH_dom"/>
</dbReference>
<dbReference type="InParanoid" id="A0A165NFK6"/>
<feature type="compositionally biased region" description="Polar residues" evidence="1">
    <location>
        <begin position="327"/>
        <end position="336"/>
    </location>
</feature>
<evidence type="ECO:0000256" key="1">
    <source>
        <dbReference type="SAM" id="MobiDB-lite"/>
    </source>
</evidence>
<feature type="compositionally biased region" description="Pro residues" evidence="1">
    <location>
        <begin position="674"/>
        <end position="694"/>
    </location>
</feature>
<dbReference type="Pfam" id="PF00621">
    <property type="entry name" value="RhoGEF"/>
    <property type="match status" value="1"/>
</dbReference>
<dbReference type="Gene3D" id="1.20.900.10">
    <property type="entry name" value="Dbl homology (DH) domain"/>
    <property type="match status" value="1"/>
</dbReference>
<feature type="compositionally biased region" description="Pro residues" evidence="1">
    <location>
        <begin position="521"/>
        <end position="537"/>
    </location>
</feature>
<feature type="compositionally biased region" description="Low complexity" evidence="1">
    <location>
        <begin position="695"/>
        <end position="710"/>
    </location>
</feature>
<feature type="region of interest" description="Disordered" evidence="1">
    <location>
        <begin position="247"/>
        <end position="343"/>
    </location>
</feature>
<evidence type="ECO:0000259" key="2">
    <source>
        <dbReference type="PROSITE" id="PS50010"/>
    </source>
</evidence>
<reference evidence="3 4" key="1">
    <citation type="journal article" date="2016" name="Mol. Biol. Evol.">
        <title>Comparative Genomics of Early-Diverging Mushroom-Forming Fungi Provides Insights into the Origins of Lignocellulose Decay Capabilities.</title>
        <authorList>
            <person name="Nagy L.G."/>
            <person name="Riley R."/>
            <person name="Tritt A."/>
            <person name="Adam C."/>
            <person name="Daum C."/>
            <person name="Floudas D."/>
            <person name="Sun H."/>
            <person name="Yadav J.S."/>
            <person name="Pangilinan J."/>
            <person name="Larsson K.H."/>
            <person name="Matsuura K."/>
            <person name="Barry K."/>
            <person name="Labutti K."/>
            <person name="Kuo R."/>
            <person name="Ohm R.A."/>
            <person name="Bhattacharya S.S."/>
            <person name="Shirouzu T."/>
            <person name="Yoshinaga Y."/>
            <person name="Martin F.M."/>
            <person name="Grigoriev I.V."/>
            <person name="Hibbett D.S."/>
        </authorList>
    </citation>
    <scope>NUCLEOTIDE SEQUENCE [LARGE SCALE GENOMIC DNA]</scope>
    <source>
        <strain evidence="3 4">HHB12029</strain>
    </source>
</reference>